<dbReference type="InParanoid" id="A0A5F7ZG71"/>
<evidence type="ECO:0000313" key="2">
    <source>
        <dbReference type="Ensembl" id="ENSMMUP00000064623.1"/>
    </source>
</evidence>
<evidence type="ECO:0000313" key="3">
    <source>
        <dbReference type="Proteomes" id="UP000006718"/>
    </source>
</evidence>
<dbReference type="VEuPathDB" id="HostDB:ENSMMUG00000052278"/>
<sequence>MVSTHTESGSSSPTPLTQMSVSAGNTSQTHLETILFFFFFKTKSHSLTPAGVHWHHLGSLQHPLPGFKQFFCLSLLSSWDYTCQQVRLIFVFLVETGFHHIGQAGLKFLPTSASRSAGITGVSHRARLLFLFFNQIVFLLTEFSEPFVYLG</sequence>
<dbReference type="Proteomes" id="UP000006718">
    <property type="component" value="Chromosome 19"/>
</dbReference>
<feature type="region of interest" description="Disordered" evidence="1">
    <location>
        <begin position="1"/>
        <end position="21"/>
    </location>
</feature>
<reference evidence="2" key="2">
    <citation type="submission" date="2019-01" db="EMBL/GenBank/DDBJ databases">
        <authorList>
            <person name="Graves T."/>
            <person name="Eichler E.E."/>
            <person name="Wilson R.K."/>
        </authorList>
    </citation>
    <scope>NUCLEOTIDE SEQUENCE [LARGE SCALE GENOMIC DNA]</scope>
    <source>
        <strain evidence="2">17573</strain>
    </source>
</reference>
<dbReference type="STRING" id="9544.ENSMMUP00000064623"/>
<accession>A0A5F7ZG71</accession>
<dbReference type="GeneTree" id="ENSGT00940000167556"/>
<reference evidence="2" key="4">
    <citation type="submission" date="2025-09" db="UniProtKB">
        <authorList>
            <consortium name="Ensembl"/>
        </authorList>
    </citation>
    <scope>IDENTIFICATION</scope>
    <source>
        <strain evidence="2">17573</strain>
    </source>
</reference>
<reference evidence="2" key="3">
    <citation type="submission" date="2025-08" db="UniProtKB">
        <authorList>
            <consortium name="Ensembl"/>
        </authorList>
    </citation>
    <scope>IDENTIFICATION</scope>
    <source>
        <strain evidence="2">17573</strain>
    </source>
</reference>
<reference evidence="3" key="1">
    <citation type="journal article" date="2007" name="Science">
        <title>Evolutionary and biomedical insights from the rhesus macaque genome.</title>
        <authorList>
            <person name="Gibbs R.A."/>
            <person name="Rogers J."/>
            <person name="Katze M.G."/>
            <person name="Bumgarner R."/>
            <person name="Weinstock G.M."/>
            <person name="Mardis E.R."/>
            <person name="Remington K.A."/>
            <person name="Strausberg R.L."/>
            <person name="Venter J.C."/>
            <person name="Wilson R.K."/>
            <person name="Batzer M.A."/>
            <person name="Bustamante C.D."/>
            <person name="Eichler E.E."/>
            <person name="Hahn M.W."/>
            <person name="Hardison R.C."/>
            <person name="Makova K.D."/>
            <person name="Miller W."/>
            <person name="Milosavljevic A."/>
            <person name="Palermo R.E."/>
            <person name="Siepel A."/>
            <person name="Sikela J.M."/>
            <person name="Attaway T."/>
            <person name="Bell S."/>
            <person name="Bernard K.E."/>
            <person name="Buhay C.J."/>
            <person name="Chandrabose M.N."/>
            <person name="Dao M."/>
            <person name="Davis C."/>
            <person name="Delehaunty K.D."/>
            <person name="Ding Y."/>
            <person name="Dinh H.H."/>
            <person name="Dugan-Rocha S."/>
            <person name="Fulton L.A."/>
            <person name="Gabisi R.A."/>
            <person name="Garner T.T."/>
            <person name="Godfrey J."/>
            <person name="Hawes A.C."/>
            <person name="Hernandez J."/>
            <person name="Hines S."/>
            <person name="Holder M."/>
            <person name="Hume J."/>
            <person name="Jhangiani S.N."/>
            <person name="Joshi V."/>
            <person name="Khan Z.M."/>
            <person name="Kirkness E.F."/>
            <person name="Cree A."/>
            <person name="Fowler R.G."/>
            <person name="Lee S."/>
            <person name="Lewis L.R."/>
            <person name="Li Z."/>
            <person name="Liu Y.-S."/>
            <person name="Moore S.M."/>
            <person name="Muzny D."/>
            <person name="Nazareth L.V."/>
            <person name="Ngo D.N."/>
            <person name="Okwuonu G.O."/>
            <person name="Pai G."/>
            <person name="Parker D."/>
            <person name="Paul H.A."/>
            <person name="Pfannkoch C."/>
            <person name="Pohl C.S."/>
            <person name="Rogers Y.-H.C."/>
            <person name="Ruiz S.J."/>
            <person name="Sabo A."/>
            <person name="Santibanez J."/>
            <person name="Schneider B.W."/>
            <person name="Smith S.M."/>
            <person name="Sodergren E."/>
            <person name="Svatek A.F."/>
            <person name="Utterback T.R."/>
            <person name="Vattathil S."/>
            <person name="Warren W."/>
            <person name="White C.S."/>
            <person name="Chinwalla A.T."/>
            <person name="Feng Y."/>
            <person name="Halpern A.L."/>
            <person name="Hillier L.W."/>
            <person name="Huang X."/>
            <person name="Minx P."/>
            <person name="Nelson J.O."/>
            <person name="Pepin K.H."/>
            <person name="Qin X."/>
            <person name="Sutton G.G."/>
            <person name="Venter E."/>
            <person name="Walenz B.P."/>
            <person name="Wallis J.W."/>
            <person name="Worley K.C."/>
            <person name="Yang S.-P."/>
            <person name="Jones S.M."/>
            <person name="Marra M.A."/>
            <person name="Rocchi M."/>
            <person name="Schein J.E."/>
            <person name="Baertsch R."/>
            <person name="Clarke L."/>
            <person name="Csuros M."/>
            <person name="Glasscock J."/>
            <person name="Harris R.A."/>
            <person name="Havlak P."/>
            <person name="Jackson A.R."/>
            <person name="Jiang H."/>
            <person name="Liu Y."/>
            <person name="Messina D.N."/>
            <person name="Shen Y."/>
            <person name="Song H.X.-Z."/>
            <person name="Wylie T."/>
            <person name="Zhang L."/>
            <person name="Birney E."/>
            <person name="Han K."/>
            <person name="Konkel M.K."/>
            <person name="Lee J."/>
            <person name="Smit A.F.A."/>
            <person name="Ullmer B."/>
            <person name="Wang H."/>
            <person name="Xing J."/>
            <person name="Burhans R."/>
            <person name="Cheng Z."/>
            <person name="Karro J.E."/>
            <person name="Ma J."/>
            <person name="Raney B."/>
            <person name="She X."/>
            <person name="Cox M.J."/>
            <person name="Demuth J.P."/>
            <person name="Dumas L.J."/>
            <person name="Han S.-G."/>
            <person name="Hopkins J."/>
            <person name="Karimpour-Fard A."/>
            <person name="Kim Y.H."/>
            <person name="Pollack J.R."/>
            <person name="Vinar T."/>
            <person name="Addo-Quaye C."/>
            <person name="Degenhardt J."/>
            <person name="Denby A."/>
            <person name="Hubisz M.J."/>
            <person name="Indap A."/>
            <person name="Kosiol C."/>
            <person name="Lahn B.T."/>
            <person name="Lawson H.A."/>
            <person name="Marklein A."/>
            <person name="Nielsen R."/>
            <person name="Vallender E.J."/>
            <person name="Clark A.G."/>
            <person name="Ferguson B."/>
            <person name="Hernandez R.D."/>
            <person name="Hirani K."/>
            <person name="Kehrer-Sawatzki H."/>
            <person name="Kolb J."/>
            <person name="Patil S."/>
            <person name="Pu L.-L."/>
            <person name="Ren Y."/>
            <person name="Smith D.G."/>
            <person name="Wheeler D.A."/>
            <person name="Schenck I."/>
            <person name="Ball E.V."/>
            <person name="Chen R."/>
            <person name="Cooper D.N."/>
            <person name="Giardine B."/>
            <person name="Hsu F."/>
            <person name="Kent W.J."/>
            <person name="Lesk A."/>
            <person name="Nelson D.L."/>
            <person name="O'brien W.E."/>
            <person name="Pruefer K."/>
            <person name="Stenson P.D."/>
            <person name="Wallace J.C."/>
            <person name="Ke H."/>
            <person name="Liu X.-M."/>
            <person name="Wang P."/>
            <person name="Xiang A.P."/>
            <person name="Yang F."/>
            <person name="Barber G.P."/>
            <person name="Haussler D."/>
            <person name="Karolchik D."/>
            <person name="Kern A.D."/>
            <person name="Kuhn R.M."/>
            <person name="Smith K.E."/>
            <person name="Zwieg A.S."/>
        </authorList>
    </citation>
    <scope>NUCLEOTIDE SEQUENCE [LARGE SCALE GENOMIC DNA]</scope>
    <source>
        <strain evidence="3">17573</strain>
    </source>
</reference>
<dbReference type="PANTHER" id="PTHR46254:SF3">
    <property type="entry name" value="SECRETED PROTEIN"/>
    <property type="match status" value="1"/>
</dbReference>
<keyword evidence="3" id="KW-1185">Reference proteome</keyword>
<evidence type="ECO:0000256" key="1">
    <source>
        <dbReference type="SAM" id="MobiDB-lite"/>
    </source>
</evidence>
<dbReference type="Ensembl" id="ENSMMUT00000092625.1">
    <property type="protein sequence ID" value="ENSMMUP00000064623.1"/>
    <property type="gene ID" value="ENSMMUG00000052278.1"/>
</dbReference>
<proteinExistence type="predicted"/>
<dbReference type="Bgee" id="ENSMMUG00000052278">
    <property type="expression patterns" value="Expressed in adipose tissue and 20 other cell types or tissues"/>
</dbReference>
<organism evidence="2 3">
    <name type="scientific">Macaca mulatta</name>
    <name type="common">Rhesus macaque</name>
    <dbReference type="NCBI Taxonomy" id="9544"/>
    <lineage>
        <taxon>Eukaryota</taxon>
        <taxon>Metazoa</taxon>
        <taxon>Chordata</taxon>
        <taxon>Craniata</taxon>
        <taxon>Vertebrata</taxon>
        <taxon>Euteleostomi</taxon>
        <taxon>Mammalia</taxon>
        <taxon>Eutheria</taxon>
        <taxon>Euarchontoglires</taxon>
        <taxon>Primates</taxon>
        <taxon>Haplorrhini</taxon>
        <taxon>Catarrhini</taxon>
        <taxon>Cercopithecidae</taxon>
        <taxon>Cercopithecinae</taxon>
        <taxon>Macaca</taxon>
    </lineage>
</organism>
<dbReference type="PANTHER" id="PTHR46254">
    <property type="entry name" value="PROTEIN GVQW1-RELATED"/>
    <property type="match status" value="1"/>
</dbReference>
<dbReference type="PRINTS" id="PR02045">
    <property type="entry name" value="F138DOMAIN"/>
</dbReference>
<name>A0A5F7ZG71_MACMU</name>
<dbReference type="AlphaFoldDB" id="A0A5F7ZG71"/>
<protein>
    <submittedName>
        <fullName evidence="2">Uncharacterized protein</fullName>
    </submittedName>
</protein>